<comment type="caution">
    <text evidence="2">The sequence shown here is derived from an EMBL/GenBank/DDBJ whole genome shotgun (WGS) entry which is preliminary data.</text>
</comment>
<dbReference type="AlphaFoldDB" id="A0A1G1Z2B4"/>
<name>A0A1G1Z2B4_9BACT</name>
<dbReference type="Proteomes" id="UP000178515">
    <property type="component" value="Unassembled WGS sequence"/>
</dbReference>
<dbReference type="EMBL" id="MHIX01000034">
    <property type="protein sequence ID" value="OGY58783.1"/>
    <property type="molecule type" value="Genomic_DNA"/>
</dbReference>
<gene>
    <name evidence="2" type="ORF">A3F24_01265</name>
</gene>
<organism evidence="2 3">
    <name type="scientific">Candidatus Colwellbacteria bacterium RIFCSPHIGHO2_12_FULL_44_17</name>
    <dbReference type="NCBI Taxonomy" id="1797689"/>
    <lineage>
        <taxon>Bacteria</taxon>
        <taxon>Candidatus Colwelliibacteriota</taxon>
    </lineage>
</organism>
<feature type="compositionally biased region" description="Low complexity" evidence="1">
    <location>
        <begin position="82"/>
        <end position="92"/>
    </location>
</feature>
<feature type="region of interest" description="Disordered" evidence="1">
    <location>
        <begin position="80"/>
        <end position="99"/>
    </location>
</feature>
<protein>
    <submittedName>
        <fullName evidence="2">Uncharacterized protein</fullName>
    </submittedName>
</protein>
<feature type="region of interest" description="Disordered" evidence="1">
    <location>
        <begin position="25"/>
        <end position="67"/>
    </location>
</feature>
<accession>A0A1G1Z2B4</accession>
<evidence type="ECO:0000313" key="2">
    <source>
        <dbReference type="EMBL" id="OGY58783.1"/>
    </source>
</evidence>
<feature type="compositionally biased region" description="Polar residues" evidence="1">
    <location>
        <begin position="28"/>
        <end position="51"/>
    </location>
</feature>
<reference evidence="2 3" key="1">
    <citation type="journal article" date="2016" name="Nat. Commun.">
        <title>Thousands of microbial genomes shed light on interconnected biogeochemical processes in an aquifer system.</title>
        <authorList>
            <person name="Anantharaman K."/>
            <person name="Brown C.T."/>
            <person name="Hug L.A."/>
            <person name="Sharon I."/>
            <person name="Castelle C.J."/>
            <person name="Probst A.J."/>
            <person name="Thomas B.C."/>
            <person name="Singh A."/>
            <person name="Wilkins M.J."/>
            <person name="Karaoz U."/>
            <person name="Brodie E.L."/>
            <person name="Williams K.H."/>
            <person name="Hubbard S.S."/>
            <person name="Banfield J.F."/>
        </authorList>
    </citation>
    <scope>NUCLEOTIDE SEQUENCE [LARGE SCALE GENOMIC DNA]</scope>
</reference>
<proteinExistence type="predicted"/>
<evidence type="ECO:0000256" key="1">
    <source>
        <dbReference type="SAM" id="MobiDB-lite"/>
    </source>
</evidence>
<sequence>MFGILVIVGVVIVFTIIYQNFFAPPETPSDNNLTATVSKSASELKPTSQPESLPAEEQASEPQSLFPLSFEGLSEELESLDALDTSLESSESQGSNPIN</sequence>
<evidence type="ECO:0000313" key="3">
    <source>
        <dbReference type="Proteomes" id="UP000178515"/>
    </source>
</evidence>
<dbReference type="STRING" id="1797689.A3F24_01265"/>